<reference evidence="2 3" key="1">
    <citation type="submission" date="2024-09" db="EMBL/GenBank/DDBJ databases">
        <authorList>
            <person name="Sun Q."/>
            <person name="Mori K."/>
        </authorList>
    </citation>
    <scope>NUCLEOTIDE SEQUENCE [LARGE SCALE GENOMIC DNA]</scope>
    <source>
        <strain evidence="2 3">JCM 9767</strain>
    </source>
</reference>
<dbReference type="PANTHER" id="PTHR10098">
    <property type="entry name" value="RAPSYN-RELATED"/>
    <property type="match status" value="1"/>
</dbReference>
<feature type="region of interest" description="Disordered" evidence="1">
    <location>
        <begin position="318"/>
        <end position="345"/>
    </location>
</feature>
<keyword evidence="3" id="KW-1185">Reference proteome</keyword>
<dbReference type="InterPro" id="IPR019734">
    <property type="entry name" value="TPR_rpt"/>
</dbReference>
<dbReference type="Pfam" id="PF13424">
    <property type="entry name" value="TPR_12"/>
    <property type="match status" value="2"/>
</dbReference>
<dbReference type="EMBL" id="JBHMDI010000041">
    <property type="protein sequence ID" value="MFB9349175.1"/>
    <property type="molecule type" value="Genomic_DNA"/>
</dbReference>
<dbReference type="Gene3D" id="1.25.40.10">
    <property type="entry name" value="Tetratricopeptide repeat domain"/>
    <property type="match status" value="1"/>
</dbReference>
<dbReference type="SUPFAM" id="SSF48452">
    <property type="entry name" value="TPR-like"/>
    <property type="match status" value="1"/>
</dbReference>
<sequence>MSQVRLLLRRLQAAHLVQEHAPGRYRMHDLIRLYAAERAREEPTDDSDEALSRLVDFHLRTAHTAAGRSDPHRDQIHLAAARQGVVPQELTDSGAALAWFTAEHPVLLGTVDTAVTARLDAQVWQLAQALETFFDHRGHWHDWAANQHTALKAAQRLGDRSWQAGAHRSLGSVYTQMGRLDDGHTHFRRAPDLYGHLDDRINQAHTHRGLGWVRDRQGRRRDALDHNERALALYRQTGHRTGQAKDLNNAGWLHTMLGDYRQALDYSAQAVAVNQETGDRHGEAGAWDSLGDTHLAAGDPDAARPAWRQALKIADEIGHPSAGELRDKLSELAPDEGTGRRRAGD</sequence>
<gene>
    <name evidence="2" type="ORF">ACFFUA_17165</name>
</gene>
<evidence type="ECO:0000256" key="1">
    <source>
        <dbReference type="SAM" id="MobiDB-lite"/>
    </source>
</evidence>
<protein>
    <submittedName>
        <fullName evidence="2">Tetratricopeptide repeat protein</fullName>
    </submittedName>
</protein>
<organism evidence="2 3">
    <name type="scientific">Streptomyces heliomycini</name>
    <dbReference type="NCBI Taxonomy" id="284032"/>
    <lineage>
        <taxon>Bacteria</taxon>
        <taxon>Bacillati</taxon>
        <taxon>Actinomycetota</taxon>
        <taxon>Actinomycetes</taxon>
        <taxon>Kitasatosporales</taxon>
        <taxon>Streptomycetaceae</taxon>
        <taxon>Streptomyces</taxon>
    </lineage>
</organism>
<accession>A0ABV5LAI9</accession>
<evidence type="ECO:0000313" key="3">
    <source>
        <dbReference type="Proteomes" id="UP001589753"/>
    </source>
</evidence>
<dbReference type="RefSeq" id="WP_366481933.1">
    <property type="nucleotide sequence ID" value="NZ_JBHMDI010000041.1"/>
</dbReference>
<proteinExistence type="predicted"/>
<comment type="caution">
    <text evidence="2">The sequence shown here is derived from an EMBL/GenBank/DDBJ whole genome shotgun (WGS) entry which is preliminary data.</text>
</comment>
<dbReference type="PANTHER" id="PTHR10098:SF108">
    <property type="entry name" value="TETRATRICOPEPTIDE REPEAT PROTEIN 28"/>
    <property type="match status" value="1"/>
</dbReference>
<dbReference type="SMART" id="SM00028">
    <property type="entry name" value="TPR"/>
    <property type="match status" value="4"/>
</dbReference>
<name>A0ABV5LAI9_9ACTN</name>
<dbReference type="InterPro" id="IPR011990">
    <property type="entry name" value="TPR-like_helical_dom_sf"/>
</dbReference>
<evidence type="ECO:0000313" key="2">
    <source>
        <dbReference type="EMBL" id="MFB9349175.1"/>
    </source>
</evidence>
<dbReference type="Proteomes" id="UP001589753">
    <property type="component" value="Unassembled WGS sequence"/>
</dbReference>
<feature type="compositionally biased region" description="Basic and acidic residues" evidence="1">
    <location>
        <begin position="318"/>
        <end position="330"/>
    </location>
</feature>